<evidence type="ECO:0000313" key="6">
    <source>
        <dbReference type="Proteomes" id="UP001438707"/>
    </source>
</evidence>
<dbReference type="GO" id="GO:0005840">
    <property type="term" value="C:ribosome"/>
    <property type="evidence" value="ECO:0007669"/>
    <property type="project" value="UniProtKB-KW"/>
</dbReference>
<dbReference type="PROSITE" id="PS00828">
    <property type="entry name" value="RIBOSOMAL_L36"/>
    <property type="match status" value="1"/>
</dbReference>
<evidence type="ECO:0000256" key="3">
    <source>
        <dbReference type="ARBA" id="ARBA00023274"/>
    </source>
</evidence>
<keyword evidence="3 4" id="KW-0687">Ribonucleoprotein</keyword>
<dbReference type="NCBIfam" id="TIGR01022">
    <property type="entry name" value="rpmJ_bact"/>
    <property type="match status" value="1"/>
</dbReference>
<reference evidence="5 6" key="1">
    <citation type="journal article" date="2024" name="Nat. Commun.">
        <title>Phylogenomics reveals the evolutionary origins of lichenization in chlorophyte algae.</title>
        <authorList>
            <person name="Puginier C."/>
            <person name="Libourel C."/>
            <person name="Otte J."/>
            <person name="Skaloud P."/>
            <person name="Haon M."/>
            <person name="Grisel S."/>
            <person name="Petersen M."/>
            <person name="Berrin J.G."/>
            <person name="Delaux P.M."/>
            <person name="Dal Grande F."/>
            <person name="Keller J."/>
        </authorList>
    </citation>
    <scope>NUCLEOTIDE SEQUENCE [LARGE SCALE GENOMIC DNA]</scope>
    <source>
        <strain evidence="5 6">SAG 2145</strain>
    </source>
</reference>
<gene>
    <name evidence="5" type="ORF">WJX74_007292</name>
</gene>
<name>A0AAW1QXM7_9CHLO</name>
<evidence type="ECO:0000256" key="1">
    <source>
        <dbReference type="ARBA" id="ARBA00007645"/>
    </source>
</evidence>
<protein>
    <recommendedName>
        <fullName evidence="4">Ribosomal protein</fullName>
    </recommendedName>
</protein>
<accession>A0AAW1QXM7</accession>
<dbReference type="AlphaFoldDB" id="A0AAW1QXM7"/>
<comment type="similarity">
    <text evidence="1 4">Belongs to the bacterial ribosomal protein bL36 family.</text>
</comment>
<keyword evidence="6" id="KW-1185">Reference proteome</keyword>
<dbReference type="InterPro" id="IPR052010">
    <property type="entry name" value="Ribosomal_LSU_bL36"/>
</dbReference>
<dbReference type="Pfam" id="PF00444">
    <property type="entry name" value="Ribosomal_L36"/>
    <property type="match status" value="1"/>
</dbReference>
<dbReference type="Proteomes" id="UP001438707">
    <property type="component" value="Unassembled WGS sequence"/>
</dbReference>
<sequence length="91" mass="9884">MCDACRIVRRRGRNYVVCKATPKHKQRQGLHTVAPSHIPTQSTAPCCEAASATPAIPQLQIKPEPWLMQPLPESSMVNAIGSYHQAGASAH</sequence>
<dbReference type="GO" id="GO:0006412">
    <property type="term" value="P:translation"/>
    <property type="evidence" value="ECO:0007669"/>
    <property type="project" value="InterPro"/>
</dbReference>
<dbReference type="GO" id="GO:1990904">
    <property type="term" value="C:ribonucleoprotein complex"/>
    <property type="evidence" value="ECO:0007669"/>
    <property type="project" value="UniProtKB-KW"/>
</dbReference>
<organism evidence="5 6">
    <name type="scientific">Apatococcus lobatus</name>
    <dbReference type="NCBI Taxonomy" id="904363"/>
    <lineage>
        <taxon>Eukaryota</taxon>
        <taxon>Viridiplantae</taxon>
        <taxon>Chlorophyta</taxon>
        <taxon>core chlorophytes</taxon>
        <taxon>Trebouxiophyceae</taxon>
        <taxon>Chlorellales</taxon>
        <taxon>Chlorellaceae</taxon>
        <taxon>Apatococcus</taxon>
    </lineage>
</organism>
<keyword evidence="2 4" id="KW-0689">Ribosomal protein</keyword>
<dbReference type="InterPro" id="IPR035977">
    <property type="entry name" value="Ribosomal_bL36_sp"/>
</dbReference>
<evidence type="ECO:0000313" key="5">
    <source>
        <dbReference type="EMBL" id="KAK9826040.1"/>
    </source>
</evidence>
<evidence type="ECO:0000256" key="4">
    <source>
        <dbReference type="RuleBase" id="RU000570"/>
    </source>
</evidence>
<dbReference type="PANTHER" id="PTHR18804:SF16">
    <property type="entry name" value="RIBOSOMAL PROTEIN"/>
    <property type="match status" value="1"/>
</dbReference>
<dbReference type="PANTHER" id="PTHR18804">
    <property type="entry name" value="RIBOSOMAL PROTEIN"/>
    <property type="match status" value="1"/>
</dbReference>
<evidence type="ECO:0000256" key="2">
    <source>
        <dbReference type="ARBA" id="ARBA00022980"/>
    </source>
</evidence>
<dbReference type="GO" id="GO:0003735">
    <property type="term" value="F:structural constituent of ribosome"/>
    <property type="evidence" value="ECO:0007669"/>
    <property type="project" value="InterPro"/>
</dbReference>
<dbReference type="EMBL" id="JALJOS010000022">
    <property type="protein sequence ID" value="KAK9826040.1"/>
    <property type="molecule type" value="Genomic_DNA"/>
</dbReference>
<proteinExistence type="inferred from homology"/>
<dbReference type="SUPFAM" id="SSF57840">
    <property type="entry name" value="Ribosomal protein L36"/>
    <property type="match status" value="1"/>
</dbReference>
<comment type="caution">
    <text evidence="5">The sequence shown here is derived from an EMBL/GenBank/DDBJ whole genome shotgun (WGS) entry which is preliminary data.</text>
</comment>
<dbReference type="InterPro" id="IPR000473">
    <property type="entry name" value="Ribosomal_bL36"/>
</dbReference>